<accession>A0A6J4N7J8</accession>
<name>A0A6J4N7J8_9ACTN</name>
<evidence type="ECO:0000313" key="2">
    <source>
        <dbReference type="EMBL" id="CAA9380162.1"/>
    </source>
</evidence>
<feature type="non-terminal residue" evidence="2">
    <location>
        <position position="1"/>
    </location>
</feature>
<gene>
    <name evidence="2" type="ORF">AVDCRST_MAG32-1583</name>
</gene>
<feature type="compositionally biased region" description="Low complexity" evidence="1">
    <location>
        <begin position="47"/>
        <end position="56"/>
    </location>
</feature>
<dbReference type="AlphaFoldDB" id="A0A6J4N7J8"/>
<feature type="compositionally biased region" description="Basic residues" evidence="1">
    <location>
        <begin position="1"/>
        <end position="25"/>
    </location>
</feature>
<protein>
    <submittedName>
        <fullName evidence="2">Uncharacterized protein</fullName>
    </submittedName>
</protein>
<proteinExistence type="predicted"/>
<organism evidence="2">
    <name type="scientific">uncultured Nocardioides sp</name>
    <dbReference type="NCBI Taxonomy" id="198441"/>
    <lineage>
        <taxon>Bacteria</taxon>
        <taxon>Bacillati</taxon>
        <taxon>Actinomycetota</taxon>
        <taxon>Actinomycetes</taxon>
        <taxon>Propionibacteriales</taxon>
        <taxon>Nocardioidaceae</taxon>
        <taxon>Nocardioides</taxon>
        <taxon>environmental samples</taxon>
    </lineage>
</organism>
<reference evidence="2" key="1">
    <citation type="submission" date="2020-02" db="EMBL/GenBank/DDBJ databases">
        <authorList>
            <person name="Meier V. D."/>
        </authorList>
    </citation>
    <scope>NUCLEOTIDE SEQUENCE</scope>
    <source>
        <strain evidence="2">AVDCRST_MAG32</strain>
    </source>
</reference>
<feature type="non-terminal residue" evidence="2">
    <location>
        <position position="68"/>
    </location>
</feature>
<dbReference type="EMBL" id="CADCUM010000071">
    <property type="protein sequence ID" value="CAA9380162.1"/>
    <property type="molecule type" value="Genomic_DNA"/>
</dbReference>
<sequence>RAPRAGVRRHVERRAATARRRRGRPCGRAPRLGHPVLDGRPAERPGEPGAAPLGRACGHAGRPGRCAM</sequence>
<feature type="region of interest" description="Disordered" evidence="1">
    <location>
        <begin position="1"/>
        <end position="68"/>
    </location>
</feature>
<evidence type="ECO:0000256" key="1">
    <source>
        <dbReference type="SAM" id="MobiDB-lite"/>
    </source>
</evidence>